<proteinExistence type="predicted"/>
<dbReference type="EMBL" id="CAJOBS010018550">
    <property type="protein sequence ID" value="CAF4964537.1"/>
    <property type="molecule type" value="Genomic_DNA"/>
</dbReference>
<dbReference type="AlphaFoldDB" id="A0A821YJW2"/>
<evidence type="ECO:0000313" key="4">
    <source>
        <dbReference type="Proteomes" id="UP000663838"/>
    </source>
</evidence>
<name>A0A821YJW2_9BILA</name>
<accession>A0A821YJW2</accession>
<feature type="non-terminal residue" evidence="3">
    <location>
        <position position="75"/>
    </location>
</feature>
<dbReference type="Proteomes" id="UP000663838">
    <property type="component" value="Unassembled WGS sequence"/>
</dbReference>
<reference evidence="3" key="1">
    <citation type="submission" date="2021-02" db="EMBL/GenBank/DDBJ databases">
        <authorList>
            <person name="Nowell W R."/>
        </authorList>
    </citation>
    <scope>NUCLEOTIDE SEQUENCE</scope>
</reference>
<feature type="non-terminal residue" evidence="3">
    <location>
        <position position="1"/>
    </location>
</feature>
<dbReference type="EMBL" id="CAJNYV010001324">
    <property type="protein sequence ID" value="CAF3415239.1"/>
    <property type="molecule type" value="Genomic_DNA"/>
</dbReference>
<sequence>SMEKMHRRQKTHLNTTDTVNEEEESSNDSADTDKREKYLRKQTRLQRQSDFPVSNRESAKQPIVPPNPLLKRPIP</sequence>
<feature type="compositionally biased region" description="Basic residues" evidence="1">
    <location>
        <begin position="1"/>
        <end position="11"/>
    </location>
</feature>
<protein>
    <submittedName>
        <fullName evidence="3">Uncharacterized protein</fullName>
    </submittedName>
</protein>
<feature type="region of interest" description="Disordered" evidence="1">
    <location>
        <begin position="1"/>
        <end position="75"/>
    </location>
</feature>
<dbReference type="Proteomes" id="UP000663865">
    <property type="component" value="Unassembled WGS sequence"/>
</dbReference>
<comment type="caution">
    <text evidence="3">The sequence shown here is derived from an EMBL/GenBank/DDBJ whole genome shotgun (WGS) entry which is preliminary data.</text>
</comment>
<evidence type="ECO:0000256" key="1">
    <source>
        <dbReference type="SAM" id="MobiDB-lite"/>
    </source>
</evidence>
<evidence type="ECO:0000313" key="2">
    <source>
        <dbReference type="EMBL" id="CAF3415239.1"/>
    </source>
</evidence>
<organism evidence="3 4">
    <name type="scientific">Rotaria socialis</name>
    <dbReference type="NCBI Taxonomy" id="392032"/>
    <lineage>
        <taxon>Eukaryota</taxon>
        <taxon>Metazoa</taxon>
        <taxon>Spiralia</taxon>
        <taxon>Gnathifera</taxon>
        <taxon>Rotifera</taxon>
        <taxon>Eurotatoria</taxon>
        <taxon>Bdelloidea</taxon>
        <taxon>Philodinida</taxon>
        <taxon>Philodinidae</taxon>
        <taxon>Rotaria</taxon>
    </lineage>
</organism>
<feature type="compositionally biased region" description="Polar residues" evidence="1">
    <location>
        <begin position="45"/>
        <end position="56"/>
    </location>
</feature>
<evidence type="ECO:0000313" key="3">
    <source>
        <dbReference type="EMBL" id="CAF4964537.1"/>
    </source>
</evidence>
<gene>
    <name evidence="2" type="ORF">KIK155_LOCUS9414</name>
    <name evidence="3" type="ORF">TOA249_LOCUS34362</name>
</gene>